<dbReference type="EnsemblMetazoa" id="G18883.1">
    <property type="protein sequence ID" value="G18883.1:cds"/>
    <property type="gene ID" value="G18883"/>
</dbReference>
<protein>
    <submittedName>
        <fullName evidence="1">Uncharacterized protein</fullName>
    </submittedName>
</protein>
<dbReference type="AlphaFoldDB" id="A0A8W8JEX6"/>
<reference evidence="1" key="1">
    <citation type="submission" date="2022-08" db="UniProtKB">
        <authorList>
            <consortium name="EnsemblMetazoa"/>
        </authorList>
    </citation>
    <scope>IDENTIFICATION</scope>
    <source>
        <strain evidence="1">05x7-T-G4-1.051#20</strain>
    </source>
</reference>
<sequence>MVFSGINTAKCLRLFRHLRVPTIYTSTFNRIQSAYVVPAALFTWDFHQAELLNQYEGRALTLGSDARFESPGFSAKFGSYTLMDLETGKVSNEVAESTHMELEGQKRGLQRLEDAGLHARPL</sequence>
<evidence type="ECO:0000313" key="1">
    <source>
        <dbReference type="EnsemblMetazoa" id="G18883.1:cds"/>
    </source>
</evidence>
<name>A0A8W8JEX6_MAGGI</name>
<accession>A0A8W8JEX6</accession>
<proteinExistence type="predicted"/>
<dbReference type="PANTHER" id="PTHR31751:SF44">
    <property type="entry name" value="SI:CH211-211K8.4-RELATED"/>
    <property type="match status" value="1"/>
</dbReference>
<organism evidence="1 2">
    <name type="scientific">Magallana gigas</name>
    <name type="common">Pacific oyster</name>
    <name type="synonym">Crassostrea gigas</name>
    <dbReference type="NCBI Taxonomy" id="29159"/>
    <lineage>
        <taxon>Eukaryota</taxon>
        <taxon>Metazoa</taxon>
        <taxon>Spiralia</taxon>
        <taxon>Lophotrochozoa</taxon>
        <taxon>Mollusca</taxon>
        <taxon>Bivalvia</taxon>
        <taxon>Autobranchia</taxon>
        <taxon>Pteriomorphia</taxon>
        <taxon>Ostreida</taxon>
        <taxon>Ostreoidea</taxon>
        <taxon>Ostreidae</taxon>
        <taxon>Magallana</taxon>
    </lineage>
</organism>
<dbReference type="PANTHER" id="PTHR31751">
    <property type="entry name" value="SI:CH211-108C17.2-RELATED-RELATED"/>
    <property type="match status" value="1"/>
</dbReference>
<evidence type="ECO:0000313" key="2">
    <source>
        <dbReference type="Proteomes" id="UP000005408"/>
    </source>
</evidence>
<keyword evidence="2" id="KW-1185">Reference proteome</keyword>
<dbReference type="Proteomes" id="UP000005408">
    <property type="component" value="Unassembled WGS sequence"/>
</dbReference>